<sequence>MKKLITFVLVVTGALFISSTTYAYWGETKILVNQNNTSSSLKIGMFKFVPELPPGMWEWDSLQENKGSEIKDTVKSQDIIYKDGSFYLVREGGVDPNNFKLDLDHQSGPYSNPYRPIQDAYHPNIAYGKYDLVVYNNKIYYAMNEGVNGVMPGNGDNWVYVGTTTELSWKPSTKYGKFKDPSWEERRIMNQWIVYHNGHIYISNNANNLNKEPGKSMGWSLRNNLEFDAMSIYSNEFVNGRITTVNVLYTDSNGKQGLYRLVALQTMIQNQVKQYILVPMILSGNG</sequence>
<dbReference type="Proteomes" id="UP000515928">
    <property type="component" value="Chromosome"/>
</dbReference>
<proteinExistence type="predicted"/>
<dbReference type="AlphaFoldDB" id="A0A7G9RZE2"/>
<dbReference type="RefSeq" id="WP_187534087.1">
    <property type="nucleotide sequence ID" value="NZ_CP060715.1"/>
</dbReference>
<gene>
    <name evidence="1" type="ORF">H9L01_00935</name>
</gene>
<evidence type="ECO:0000313" key="1">
    <source>
        <dbReference type="EMBL" id="QNN60967.1"/>
    </source>
</evidence>
<name>A0A7G9RZE2_9FIRM</name>
<organism evidence="1 2">
    <name type="scientific">Erysipelothrix inopinata</name>
    <dbReference type="NCBI Taxonomy" id="225084"/>
    <lineage>
        <taxon>Bacteria</taxon>
        <taxon>Bacillati</taxon>
        <taxon>Bacillota</taxon>
        <taxon>Erysipelotrichia</taxon>
        <taxon>Erysipelotrichales</taxon>
        <taxon>Erysipelotrichaceae</taxon>
        <taxon>Erysipelothrix</taxon>
    </lineage>
</organism>
<reference evidence="1 2" key="1">
    <citation type="submission" date="2020-08" db="EMBL/GenBank/DDBJ databases">
        <title>Genome sequence of Erysipelothrix inopinata DSM 15511T.</title>
        <authorList>
            <person name="Hyun D.-W."/>
            <person name="Bae J.-W."/>
        </authorList>
    </citation>
    <scope>NUCLEOTIDE SEQUENCE [LARGE SCALE GENOMIC DNA]</scope>
    <source>
        <strain evidence="1 2">DSM 15511</strain>
    </source>
</reference>
<keyword evidence="2" id="KW-1185">Reference proteome</keyword>
<evidence type="ECO:0000313" key="2">
    <source>
        <dbReference type="Proteomes" id="UP000515928"/>
    </source>
</evidence>
<dbReference type="EMBL" id="CP060715">
    <property type="protein sequence ID" value="QNN60967.1"/>
    <property type="molecule type" value="Genomic_DNA"/>
</dbReference>
<dbReference type="KEGG" id="eio:H9L01_00935"/>
<protein>
    <submittedName>
        <fullName evidence="1">Uncharacterized protein</fullName>
    </submittedName>
</protein>
<accession>A0A7G9RZE2</accession>